<keyword evidence="1" id="KW-0732">Signal</keyword>
<evidence type="ECO:0000313" key="4">
    <source>
        <dbReference type="Proteomes" id="UP000261540"/>
    </source>
</evidence>
<accession>A0A3B3R2L6</accession>
<dbReference type="PANTHER" id="PTHR43198">
    <property type="entry name" value="BIFUNCTIONAL TH2 PROTEIN"/>
    <property type="match status" value="1"/>
</dbReference>
<feature type="domain" description="Thiaminase-2/PQQC" evidence="2">
    <location>
        <begin position="54"/>
        <end position="191"/>
    </location>
</feature>
<sequence>MKSLLIFSFFCICCILASPHAKRTSEQYTEKGSSLYEDLWKKNLDIVKDTLQTKFLQRMQDGSLPAELYLTFIVQDLYYLRNVTDMLQKMSMKEGMPQDLRLFFENRFKSYQAYTNSLFNMYALENQTIIHPQPAIVSYVNTYHEVMQGYEPIYFAVALLPCARLWAYLGQNLSITQKNAYYSFKRDNDGHDPSKHFKSLLDGHQRKIDKHLANSIFRKQMENEKSFFQSSMP</sequence>
<dbReference type="KEGG" id="pki:111838798"/>
<dbReference type="Proteomes" id="UP000261540">
    <property type="component" value="Unplaced"/>
</dbReference>
<reference evidence="3" key="2">
    <citation type="submission" date="2025-09" db="UniProtKB">
        <authorList>
            <consortium name="Ensembl"/>
        </authorList>
    </citation>
    <scope>IDENTIFICATION</scope>
</reference>
<dbReference type="PANTHER" id="PTHR43198:SF2">
    <property type="entry name" value="SI:CH1073-67J19.1-RELATED"/>
    <property type="match status" value="1"/>
</dbReference>
<dbReference type="OrthoDB" id="6051518at2759"/>
<dbReference type="Ensembl" id="ENSPKIT00000037024.1">
    <property type="protein sequence ID" value="ENSPKIP00000012623.1"/>
    <property type="gene ID" value="ENSPKIG00000000368.1"/>
</dbReference>
<evidence type="ECO:0000256" key="1">
    <source>
        <dbReference type="SAM" id="SignalP"/>
    </source>
</evidence>
<dbReference type="InterPro" id="IPR016084">
    <property type="entry name" value="Haem_Oase-like_multi-hlx"/>
</dbReference>
<dbReference type="STRING" id="1676925.ENSPKIP00000012623"/>
<dbReference type="Pfam" id="PF03070">
    <property type="entry name" value="TENA_THI-4"/>
    <property type="match status" value="1"/>
</dbReference>
<feature type="signal peptide" evidence="1">
    <location>
        <begin position="1"/>
        <end position="17"/>
    </location>
</feature>
<keyword evidence="4" id="KW-1185">Reference proteome</keyword>
<dbReference type="InterPro" id="IPR004305">
    <property type="entry name" value="Thiaminase-2/PQQC"/>
</dbReference>
<dbReference type="GO" id="GO:0006772">
    <property type="term" value="P:thiamine metabolic process"/>
    <property type="evidence" value="ECO:0007669"/>
    <property type="project" value="UniProtKB-ARBA"/>
</dbReference>
<dbReference type="GO" id="GO:0005829">
    <property type="term" value="C:cytosol"/>
    <property type="evidence" value="ECO:0007669"/>
    <property type="project" value="TreeGrafter"/>
</dbReference>
<organism evidence="3 4">
    <name type="scientific">Paramormyrops kingsleyae</name>
    <dbReference type="NCBI Taxonomy" id="1676925"/>
    <lineage>
        <taxon>Eukaryota</taxon>
        <taxon>Metazoa</taxon>
        <taxon>Chordata</taxon>
        <taxon>Craniata</taxon>
        <taxon>Vertebrata</taxon>
        <taxon>Euteleostomi</taxon>
        <taxon>Actinopterygii</taxon>
        <taxon>Neopterygii</taxon>
        <taxon>Teleostei</taxon>
        <taxon>Osteoglossocephala</taxon>
        <taxon>Osteoglossomorpha</taxon>
        <taxon>Osteoglossiformes</taxon>
        <taxon>Mormyridae</taxon>
        <taxon>Paramormyrops</taxon>
    </lineage>
</organism>
<evidence type="ECO:0000313" key="3">
    <source>
        <dbReference type="Ensembl" id="ENSPKIP00000012623.1"/>
    </source>
</evidence>
<dbReference type="GeneTree" id="ENSGT01030000234852"/>
<dbReference type="AlphaFoldDB" id="A0A3B3R2L6"/>
<dbReference type="InterPro" id="IPR050967">
    <property type="entry name" value="Thiamine_Salvage_TenA"/>
</dbReference>
<name>A0A3B3R2L6_9TELE</name>
<dbReference type="Gene3D" id="1.20.910.10">
    <property type="entry name" value="Heme oxygenase-like"/>
    <property type="match status" value="1"/>
</dbReference>
<feature type="chain" id="PRO_5017283931" evidence="1">
    <location>
        <begin position="18"/>
        <end position="233"/>
    </location>
</feature>
<proteinExistence type="predicted"/>
<evidence type="ECO:0000259" key="2">
    <source>
        <dbReference type="Pfam" id="PF03070"/>
    </source>
</evidence>
<protein>
    <submittedName>
        <fullName evidence="3">Uncharacterized LOC111838798</fullName>
    </submittedName>
</protein>
<reference evidence="3" key="1">
    <citation type="submission" date="2025-08" db="UniProtKB">
        <authorList>
            <consortium name="Ensembl"/>
        </authorList>
    </citation>
    <scope>IDENTIFICATION</scope>
</reference>
<dbReference type="SUPFAM" id="SSF48613">
    <property type="entry name" value="Heme oxygenase-like"/>
    <property type="match status" value="1"/>
</dbReference>